<evidence type="ECO:0000313" key="1">
    <source>
        <dbReference type="EMBL" id="GAI93999.1"/>
    </source>
</evidence>
<protein>
    <submittedName>
        <fullName evidence="1">Uncharacterized protein</fullName>
    </submittedName>
</protein>
<dbReference type="AlphaFoldDB" id="X1UNU3"/>
<sequence length="59" mass="5988">MNITGLKVIRGNPGAPKSNPGIATGVLAGERIELTYGDTLISSDNAISISTSGAILFIT</sequence>
<dbReference type="EMBL" id="BARW01020642">
    <property type="protein sequence ID" value="GAI93999.1"/>
    <property type="molecule type" value="Genomic_DNA"/>
</dbReference>
<gene>
    <name evidence="1" type="ORF">S12H4_34831</name>
</gene>
<accession>X1UNU3</accession>
<comment type="caution">
    <text evidence="1">The sequence shown here is derived from an EMBL/GenBank/DDBJ whole genome shotgun (WGS) entry which is preliminary data.</text>
</comment>
<proteinExistence type="predicted"/>
<name>X1UNU3_9ZZZZ</name>
<organism evidence="1">
    <name type="scientific">marine sediment metagenome</name>
    <dbReference type="NCBI Taxonomy" id="412755"/>
    <lineage>
        <taxon>unclassified sequences</taxon>
        <taxon>metagenomes</taxon>
        <taxon>ecological metagenomes</taxon>
    </lineage>
</organism>
<reference evidence="1" key="1">
    <citation type="journal article" date="2014" name="Front. Microbiol.">
        <title>High frequency of phylogenetically diverse reductive dehalogenase-homologous genes in deep subseafloor sedimentary metagenomes.</title>
        <authorList>
            <person name="Kawai M."/>
            <person name="Futagami T."/>
            <person name="Toyoda A."/>
            <person name="Takaki Y."/>
            <person name="Nishi S."/>
            <person name="Hori S."/>
            <person name="Arai W."/>
            <person name="Tsubouchi T."/>
            <person name="Morono Y."/>
            <person name="Uchiyama I."/>
            <person name="Ito T."/>
            <person name="Fujiyama A."/>
            <person name="Inagaki F."/>
            <person name="Takami H."/>
        </authorList>
    </citation>
    <scope>NUCLEOTIDE SEQUENCE</scope>
    <source>
        <strain evidence="1">Expedition CK06-06</strain>
    </source>
</reference>